<organism evidence="11 12">
    <name type="scientific">Polystyrenella longa</name>
    <dbReference type="NCBI Taxonomy" id="2528007"/>
    <lineage>
        <taxon>Bacteria</taxon>
        <taxon>Pseudomonadati</taxon>
        <taxon>Planctomycetota</taxon>
        <taxon>Planctomycetia</taxon>
        <taxon>Planctomycetales</taxon>
        <taxon>Planctomycetaceae</taxon>
        <taxon>Polystyrenella</taxon>
    </lineage>
</organism>
<feature type="domain" description="Thioredoxin" evidence="10">
    <location>
        <begin position="1"/>
        <end position="108"/>
    </location>
</feature>
<keyword evidence="5 9" id="KW-0676">Redox-active center</keyword>
<evidence type="ECO:0000256" key="6">
    <source>
        <dbReference type="NCBIfam" id="TIGR01068"/>
    </source>
</evidence>
<keyword evidence="3" id="KW-0249">Electron transport</keyword>
<evidence type="ECO:0000313" key="11">
    <source>
        <dbReference type="EMBL" id="QDU82601.1"/>
    </source>
</evidence>
<evidence type="ECO:0000259" key="10">
    <source>
        <dbReference type="PROSITE" id="PS51352"/>
    </source>
</evidence>
<dbReference type="CDD" id="cd02947">
    <property type="entry name" value="TRX_family"/>
    <property type="match status" value="1"/>
</dbReference>
<evidence type="ECO:0000256" key="1">
    <source>
        <dbReference type="ARBA" id="ARBA00008987"/>
    </source>
</evidence>
<dbReference type="SUPFAM" id="SSF52833">
    <property type="entry name" value="Thioredoxin-like"/>
    <property type="match status" value="1"/>
</dbReference>
<dbReference type="Gene3D" id="3.40.30.10">
    <property type="entry name" value="Glutaredoxin"/>
    <property type="match status" value="1"/>
</dbReference>
<feature type="site" description="Contributes to redox potential value" evidence="8">
    <location>
        <position position="33"/>
    </location>
</feature>
<feature type="site" description="Deprotonates C-terminal active site Cys" evidence="8">
    <location>
        <position position="26"/>
    </location>
</feature>
<dbReference type="FunFam" id="3.40.30.10:FF:000001">
    <property type="entry name" value="Thioredoxin"/>
    <property type="match status" value="1"/>
</dbReference>
<protein>
    <recommendedName>
        <fullName evidence="6 7">Thioredoxin</fullName>
    </recommendedName>
</protein>
<proteinExistence type="inferred from homology"/>
<dbReference type="InterPro" id="IPR036249">
    <property type="entry name" value="Thioredoxin-like_sf"/>
</dbReference>
<dbReference type="PROSITE" id="PS00194">
    <property type="entry name" value="THIOREDOXIN_1"/>
    <property type="match status" value="1"/>
</dbReference>
<accession>A0A518CTN9</accession>
<dbReference type="AlphaFoldDB" id="A0A518CTN9"/>
<dbReference type="Proteomes" id="UP000317178">
    <property type="component" value="Chromosome"/>
</dbReference>
<evidence type="ECO:0000256" key="9">
    <source>
        <dbReference type="PIRSR" id="PIRSR000077-4"/>
    </source>
</evidence>
<dbReference type="RefSeq" id="WP_144998943.1">
    <property type="nucleotide sequence ID" value="NZ_CP036281.1"/>
</dbReference>
<dbReference type="Pfam" id="PF00085">
    <property type="entry name" value="Thioredoxin"/>
    <property type="match status" value="1"/>
</dbReference>
<keyword evidence="4 9" id="KW-1015">Disulfide bond</keyword>
<feature type="active site" description="Nucleophile" evidence="8">
    <location>
        <position position="32"/>
    </location>
</feature>
<evidence type="ECO:0000256" key="5">
    <source>
        <dbReference type="ARBA" id="ARBA00023284"/>
    </source>
</evidence>
<evidence type="ECO:0000256" key="2">
    <source>
        <dbReference type="ARBA" id="ARBA00022448"/>
    </source>
</evidence>
<reference evidence="11 12" key="1">
    <citation type="submission" date="2019-02" db="EMBL/GenBank/DDBJ databases">
        <title>Deep-cultivation of Planctomycetes and their phenomic and genomic characterization uncovers novel biology.</title>
        <authorList>
            <person name="Wiegand S."/>
            <person name="Jogler M."/>
            <person name="Boedeker C."/>
            <person name="Pinto D."/>
            <person name="Vollmers J."/>
            <person name="Rivas-Marin E."/>
            <person name="Kohn T."/>
            <person name="Peeters S.H."/>
            <person name="Heuer A."/>
            <person name="Rast P."/>
            <person name="Oberbeckmann S."/>
            <person name="Bunk B."/>
            <person name="Jeske O."/>
            <person name="Meyerdierks A."/>
            <person name="Storesund J.E."/>
            <person name="Kallscheuer N."/>
            <person name="Luecker S."/>
            <person name="Lage O.M."/>
            <person name="Pohl T."/>
            <person name="Merkel B.J."/>
            <person name="Hornburger P."/>
            <person name="Mueller R.-W."/>
            <person name="Bruemmer F."/>
            <person name="Labrenz M."/>
            <person name="Spormann A.M."/>
            <person name="Op den Camp H."/>
            <person name="Overmann J."/>
            <person name="Amann R."/>
            <person name="Jetten M.S.M."/>
            <person name="Mascher T."/>
            <person name="Medema M.H."/>
            <person name="Devos D.P."/>
            <person name="Kaster A.-K."/>
            <person name="Ovreas L."/>
            <person name="Rohde M."/>
            <person name="Galperin M.Y."/>
            <person name="Jogler C."/>
        </authorList>
    </citation>
    <scope>NUCLEOTIDE SEQUENCE [LARGE SCALE GENOMIC DNA]</scope>
    <source>
        <strain evidence="11 12">Pla110</strain>
    </source>
</reference>
<dbReference type="GO" id="GO:0015035">
    <property type="term" value="F:protein-disulfide reductase activity"/>
    <property type="evidence" value="ECO:0007669"/>
    <property type="project" value="UniProtKB-UniRule"/>
</dbReference>
<dbReference type="EMBL" id="CP036281">
    <property type="protein sequence ID" value="QDU82601.1"/>
    <property type="molecule type" value="Genomic_DNA"/>
</dbReference>
<evidence type="ECO:0000313" key="12">
    <source>
        <dbReference type="Proteomes" id="UP000317178"/>
    </source>
</evidence>
<evidence type="ECO:0000256" key="7">
    <source>
        <dbReference type="PIRNR" id="PIRNR000077"/>
    </source>
</evidence>
<evidence type="ECO:0000256" key="8">
    <source>
        <dbReference type="PIRSR" id="PIRSR000077-1"/>
    </source>
</evidence>
<sequence length="108" mass="11681">MSNSIQITQDNFGQQVLASTQPVLVDFWAAWCGPCRLVSPTIDALADKVIGQATVGKLNVDENPAIAERYGISSIPTVLVFRDGEVVDKLIGVHSEHDYQSALEQVIA</sequence>
<dbReference type="InterPro" id="IPR005746">
    <property type="entry name" value="Thioredoxin"/>
</dbReference>
<dbReference type="GO" id="GO:0045454">
    <property type="term" value="P:cell redox homeostasis"/>
    <property type="evidence" value="ECO:0007669"/>
    <property type="project" value="TreeGrafter"/>
</dbReference>
<name>A0A518CTN9_9PLAN</name>
<dbReference type="PANTHER" id="PTHR45663:SF11">
    <property type="entry name" value="GEO12009P1"/>
    <property type="match status" value="1"/>
</dbReference>
<dbReference type="GO" id="GO:0005829">
    <property type="term" value="C:cytosol"/>
    <property type="evidence" value="ECO:0007669"/>
    <property type="project" value="TreeGrafter"/>
</dbReference>
<dbReference type="KEGG" id="plon:Pla110_43610"/>
<dbReference type="InterPro" id="IPR013766">
    <property type="entry name" value="Thioredoxin_domain"/>
</dbReference>
<evidence type="ECO:0000256" key="3">
    <source>
        <dbReference type="ARBA" id="ARBA00022982"/>
    </source>
</evidence>
<feature type="disulfide bond" description="Redox-active" evidence="9">
    <location>
        <begin position="32"/>
        <end position="35"/>
    </location>
</feature>
<keyword evidence="2" id="KW-0813">Transport</keyword>
<feature type="site" description="Contributes to redox potential value" evidence="8">
    <location>
        <position position="34"/>
    </location>
</feature>
<gene>
    <name evidence="11" type="primary">trxA_3</name>
    <name evidence="11" type="ORF">Pla110_43610</name>
</gene>
<dbReference type="OrthoDB" id="9790390at2"/>
<comment type="similarity">
    <text evidence="1 7">Belongs to the thioredoxin family.</text>
</comment>
<dbReference type="PRINTS" id="PR00421">
    <property type="entry name" value="THIOREDOXIN"/>
</dbReference>
<dbReference type="InterPro" id="IPR017937">
    <property type="entry name" value="Thioredoxin_CS"/>
</dbReference>
<dbReference type="PROSITE" id="PS51352">
    <property type="entry name" value="THIOREDOXIN_2"/>
    <property type="match status" value="1"/>
</dbReference>
<dbReference type="PANTHER" id="PTHR45663">
    <property type="entry name" value="GEO12009P1"/>
    <property type="match status" value="1"/>
</dbReference>
<dbReference type="NCBIfam" id="TIGR01068">
    <property type="entry name" value="thioredoxin"/>
    <property type="match status" value="1"/>
</dbReference>
<evidence type="ECO:0000256" key="4">
    <source>
        <dbReference type="ARBA" id="ARBA00023157"/>
    </source>
</evidence>
<dbReference type="PIRSF" id="PIRSF000077">
    <property type="entry name" value="Thioredoxin"/>
    <property type="match status" value="1"/>
</dbReference>
<keyword evidence="12" id="KW-1185">Reference proteome</keyword>
<feature type="active site" description="Nucleophile" evidence="8">
    <location>
        <position position="35"/>
    </location>
</feature>